<dbReference type="InterPro" id="IPR041569">
    <property type="entry name" value="AAA_lid_3"/>
</dbReference>
<feature type="domain" description="AAA+ ATPase" evidence="4">
    <location>
        <begin position="277"/>
        <end position="408"/>
    </location>
</feature>
<dbReference type="SUPFAM" id="SSF52540">
    <property type="entry name" value="P-loop containing nucleoside triphosphate hydrolases"/>
    <property type="match status" value="2"/>
</dbReference>
<feature type="domain" description="AAA+ ATPase" evidence="4">
    <location>
        <begin position="533"/>
        <end position="670"/>
    </location>
</feature>
<dbReference type="Gene3D" id="2.40.40.20">
    <property type="match status" value="1"/>
</dbReference>
<dbReference type="Gene3D" id="3.40.50.300">
    <property type="entry name" value="P-loop containing nucleotide triphosphate hydrolases"/>
    <property type="match status" value="2"/>
</dbReference>
<feature type="domain" description="CDC48" evidence="5">
    <location>
        <begin position="108"/>
        <end position="192"/>
    </location>
</feature>
<evidence type="ECO:0000259" key="4">
    <source>
        <dbReference type="SMART" id="SM00382"/>
    </source>
</evidence>
<keyword evidence="8" id="KW-1185">Reference proteome</keyword>
<comment type="caution">
    <text evidence="7">The sequence shown here is derived from an EMBL/GenBank/DDBJ whole genome shotgun (WGS) entry which is preliminary data.</text>
</comment>
<evidence type="ECO:0000313" key="8">
    <source>
        <dbReference type="Proteomes" id="UP001597483"/>
    </source>
</evidence>
<dbReference type="SMART" id="SM01072">
    <property type="entry name" value="CDC48_2"/>
    <property type="match status" value="1"/>
</dbReference>
<dbReference type="SUPFAM" id="SSF50692">
    <property type="entry name" value="ADC-like"/>
    <property type="match status" value="1"/>
</dbReference>
<dbReference type="InterPro" id="IPR003593">
    <property type="entry name" value="AAA+_ATPase"/>
</dbReference>
<feature type="domain" description="CDC48 N-terminal subdomain" evidence="6">
    <location>
        <begin position="7"/>
        <end position="91"/>
    </location>
</feature>
<comment type="similarity">
    <text evidence="3">Belongs to the AAA ATPase family.</text>
</comment>
<dbReference type="InterPro" id="IPR003338">
    <property type="entry name" value="CDC4_N-term_subdom"/>
</dbReference>
<keyword evidence="1 3" id="KW-0547">Nucleotide-binding</keyword>
<dbReference type="Gene3D" id="1.10.8.60">
    <property type="match status" value="2"/>
</dbReference>
<name>A0ABW5HNR2_9PSEU</name>
<organism evidence="7 8">
    <name type="scientific">Amycolatopsis silviterrae</name>
    <dbReference type="NCBI Taxonomy" id="1656914"/>
    <lineage>
        <taxon>Bacteria</taxon>
        <taxon>Bacillati</taxon>
        <taxon>Actinomycetota</taxon>
        <taxon>Actinomycetes</taxon>
        <taxon>Pseudonocardiales</taxon>
        <taxon>Pseudonocardiaceae</taxon>
        <taxon>Amycolatopsis</taxon>
    </lineage>
</organism>
<dbReference type="SMART" id="SM01073">
    <property type="entry name" value="CDC48_N"/>
    <property type="match status" value="1"/>
</dbReference>
<dbReference type="EMBL" id="JBHUKS010000042">
    <property type="protein sequence ID" value="MFD2474933.1"/>
    <property type="molecule type" value="Genomic_DNA"/>
</dbReference>
<dbReference type="InterPro" id="IPR009010">
    <property type="entry name" value="Asp_de-COase-like_dom_sf"/>
</dbReference>
<dbReference type="InterPro" id="IPR003959">
    <property type="entry name" value="ATPase_AAA_core"/>
</dbReference>
<evidence type="ECO:0000256" key="1">
    <source>
        <dbReference type="ARBA" id="ARBA00022741"/>
    </source>
</evidence>
<dbReference type="InterPro" id="IPR003960">
    <property type="entry name" value="ATPase_AAA_CS"/>
</dbReference>
<dbReference type="InterPro" id="IPR027417">
    <property type="entry name" value="P-loop_NTPase"/>
</dbReference>
<evidence type="ECO:0000256" key="3">
    <source>
        <dbReference type="RuleBase" id="RU003651"/>
    </source>
</evidence>
<dbReference type="Proteomes" id="UP001597483">
    <property type="component" value="Unassembled WGS sequence"/>
</dbReference>
<dbReference type="CDD" id="cd19511">
    <property type="entry name" value="RecA-like_CDC48_r2-like"/>
    <property type="match status" value="1"/>
</dbReference>
<dbReference type="Pfam" id="PF02359">
    <property type="entry name" value="CDC48_N"/>
    <property type="match status" value="1"/>
</dbReference>
<dbReference type="PANTHER" id="PTHR23077">
    <property type="entry name" value="AAA-FAMILY ATPASE"/>
    <property type="match status" value="1"/>
</dbReference>
<evidence type="ECO:0000259" key="6">
    <source>
        <dbReference type="SMART" id="SM01073"/>
    </source>
</evidence>
<accession>A0ABW5HNR2</accession>
<evidence type="ECO:0000256" key="2">
    <source>
        <dbReference type="ARBA" id="ARBA00022840"/>
    </source>
</evidence>
<dbReference type="InterPro" id="IPR050168">
    <property type="entry name" value="AAA_ATPase_domain"/>
</dbReference>
<gene>
    <name evidence="7" type="ORF">ACFSVL_46505</name>
</gene>
<proteinExistence type="inferred from homology"/>
<evidence type="ECO:0000313" key="7">
    <source>
        <dbReference type="EMBL" id="MFD2474933.1"/>
    </source>
</evidence>
<dbReference type="RefSeq" id="WP_378314567.1">
    <property type="nucleotide sequence ID" value="NZ_JBHUKS010000042.1"/>
</dbReference>
<dbReference type="PANTHER" id="PTHR23077:SF171">
    <property type="entry name" value="NUCLEAR VALOSIN-CONTAINING PROTEIN-LIKE"/>
    <property type="match status" value="1"/>
</dbReference>
<dbReference type="PROSITE" id="PS00674">
    <property type="entry name" value="AAA"/>
    <property type="match status" value="1"/>
</dbReference>
<keyword evidence="2 3" id="KW-0067">ATP-binding</keyword>
<dbReference type="SMART" id="SM00382">
    <property type="entry name" value="AAA"/>
    <property type="match status" value="2"/>
</dbReference>
<reference evidence="8" key="1">
    <citation type="journal article" date="2019" name="Int. J. Syst. Evol. Microbiol.">
        <title>The Global Catalogue of Microorganisms (GCM) 10K type strain sequencing project: providing services to taxonomists for standard genome sequencing and annotation.</title>
        <authorList>
            <consortium name="The Broad Institute Genomics Platform"/>
            <consortium name="The Broad Institute Genome Sequencing Center for Infectious Disease"/>
            <person name="Wu L."/>
            <person name="Ma J."/>
        </authorList>
    </citation>
    <scope>NUCLEOTIDE SEQUENCE [LARGE SCALE GENOMIC DNA]</scope>
    <source>
        <strain evidence="8">CGMCC 4.7641</strain>
    </source>
</reference>
<sequence>MSDPQITLTVRHTPSALDARRGVVRLHPEVLDALGLRAWDAVHLTGARRSAALAAPAAEEATPGVVLTDDVTMSNLGVSEGGEIVVSPAEVTAARTVTVSGSRLASVSVSPQTLRLALTGKVLTRGDAVSLLPQDLAPAPGSDVAAVRGQLSRVIGATWTNELLTVTATEPAGVVVVGPSTVVSWRDGARTGAPTSGEQPVRTATALVRTTAVTAAEDYLEAEIVEEVVTEAREDELDEPVPVADLVGAEGAARKLAEWFDLAFHRPELLARLGTSAHLGVLLSGPEGVGKATLVRSVAAAEKVRVVSLTAPNIAVLEPNAAHRSLREAIDRAADGDGPGVLLINDIDALLPATQPPPVATVVLEELRAALRRDGLAVVATTARAESVDPRLRGADLLDRELGLPLPEAKTRVELLRILLRDVPVESGADLGVLAERTPGFVAADLLALRRDAALRAALRQRDVEEPKISQQDLLDALATVRPISLSTSDNLATGGLTLDDVGNMTSVKEALTETVLWPLRYPDSFARLGIEPPRGVLLYGPPGGGKTFLVRALAGTGALNVFAIKGAELLDKWVGESERAVRDLFRRAADAAPSLIFLDEIDALAPRRGQSSDSGVADRVVAALLTELDGVEPMREVVVLGATNRPELVDPALLRPGRLERRIYVPPPDAESRAAILASTAKHTPLASDVDLAATAETLEGYSAADCAALIREAALTAMRESLEAREVTAAHLAKAREAVRPSLDAAQLATLEAYAQAQQER</sequence>
<dbReference type="Pfam" id="PF00004">
    <property type="entry name" value="AAA"/>
    <property type="match status" value="2"/>
</dbReference>
<dbReference type="Pfam" id="PF17862">
    <property type="entry name" value="AAA_lid_3"/>
    <property type="match status" value="2"/>
</dbReference>
<evidence type="ECO:0000259" key="5">
    <source>
        <dbReference type="SMART" id="SM01072"/>
    </source>
</evidence>
<protein>
    <submittedName>
        <fullName evidence="7">AAA family ATPase</fullName>
    </submittedName>
</protein>
<dbReference type="InterPro" id="IPR004201">
    <property type="entry name" value="Cdc48_dom2"/>
</dbReference>